<comment type="caution">
    <text evidence="1">The sequence shown here is derived from an EMBL/GenBank/DDBJ whole genome shotgun (WGS) entry which is preliminary data.</text>
</comment>
<evidence type="ECO:0000313" key="1">
    <source>
        <dbReference type="EMBL" id="RKG47489.1"/>
    </source>
</evidence>
<protein>
    <submittedName>
        <fullName evidence="1">Uncharacterized protein</fullName>
    </submittedName>
</protein>
<dbReference type="Proteomes" id="UP000281084">
    <property type="component" value="Unassembled WGS sequence"/>
</dbReference>
<reference evidence="1 2" key="1">
    <citation type="submission" date="2018-09" db="EMBL/GenBank/DDBJ databases">
        <title>The draft genome of Acinetobacter spp. strains.</title>
        <authorList>
            <person name="Qin J."/>
            <person name="Feng Y."/>
            <person name="Zong Z."/>
        </authorList>
    </citation>
    <scope>NUCLEOTIDE SEQUENCE [LARGE SCALE GENOMIC DNA]</scope>
    <source>
        <strain evidence="1 2">WCHAc060002</strain>
    </source>
</reference>
<dbReference type="RefSeq" id="WP_120368404.1">
    <property type="nucleotide sequence ID" value="NZ_RAXZ01000057.1"/>
</dbReference>
<gene>
    <name evidence="1" type="ORF">D7V64_16675</name>
</gene>
<evidence type="ECO:0000313" key="2">
    <source>
        <dbReference type="Proteomes" id="UP000281084"/>
    </source>
</evidence>
<accession>A0A3A8FMN1</accession>
<organism evidence="1 2">
    <name type="scientific">Acinetobacter cumulans</name>
    <dbReference type="NCBI Taxonomy" id="2136182"/>
    <lineage>
        <taxon>Bacteria</taxon>
        <taxon>Pseudomonadati</taxon>
        <taxon>Pseudomonadota</taxon>
        <taxon>Gammaproteobacteria</taxon>
        <taxon>Moraxellales</taxon>
        <taxon>Moraxellaceae</taxon>
        <taxon>Acinetobacter</taxon>
    </lineage>
</organism>
<dbReference type="AlphaFoldDB" id="A0A3A8FMN1"/>
<dbReference type="EMBL" id="RAXZ01000057">
    <property type="protein sequence ID" value="RKG47489.1"/>
    <property type="molecule type" value="Genomic_DNA"/>
</dbReference>
<name>A0A3A8FMN1_9GAMM</name>
<sequence length="190" mass="21692">MNTNNKPFRKDLGLDDAGFHRIRMGNTVYCVKNNVIYILFADGRLTQVDESTLSAKSWIRRNVNEVLGQNLKFKAHFAFKSRRGYVIDVNGIQYTARVSTDPTSGLDSYVSSPYAPIFMFSSLLVNDNGVLRAVTENEVSHPEFQRVFKNCLNARRRIDRIEQRVALNTPSRTAGAQYRKHKSLCIKRSV</sequence>
<proteinExistence type="predicted"/>